<dbReference type="GO" id="GO:0030151">
    <property type="term" value="F:molybdenum ion binding"/>
    <property type="evidence" value="ECO:0007669"/>
    <property type="project" value="InterPro"/>
</dbReference>
<protein>
    <submittedName>
        <fullName evidence="2">MOSC domain-containing protein</fullName>
    </submittedName>
</protein>
<dbReference type="GO" id="GO:0003824">
    <property type="term" value="F:catalytic activity"/>
    <property type="evidence" value="ECO:0007669"/>
    <property type="project" value="InterPro"/>
</dbReference>
<dbReference type="Pfam" id="PF03473">
    <property type="entry name" value="MOSC"/>
    <property type="match status" value="1"/>
</dbReference>
<organism evidence="2 3">
    <name type="scientific">Ramlibacter henchirensis</name>
    <dbReference type="NCBI Taxonomy" id="204072"/>
    <lineage>
        <taxon>Bacteria</taxon>
        <taxon>Pseudomonadati</taxon>
        <taxon>Pseudomonadota</taxon>
        <taxon>Betaproteobacteria</taxon>
        <taxon>Burkholderiales</taxon>
        <taxon>Comamonadaceae</taxon>
        <taxon>Ramlibacter</taxon>
    </lineage>
</organism>
<dbReference type="RefSeq" id="WP_135262570.1">
    <property type="nucleotide sequence ID" value="NZ_SMLM01000001.1"/>
</dbReference>
<comment type="caution">
    <text evidence="2">The sequence shown here is derived from an EMBL/GenBank/DDBJ whole genome shotgun (WGS) entry which is preliminary data.</text>
</comment>
<dbReference type="Proteomes" id="UP000298180">
    <property type="component" value="Unassembled WGS sequence"/>
</dbReference>
<dbReference type="AlphaFoldDB" id="A0A4Z0C696"/>
<reference evidence="2 3" key="1">
    <citation type="submission" date="2019-03" db="EMBL/GenBank/DDBJ databases">
        <title>Ramlibacter henchirensis DSM 14656, whole genome shotgun sequence.</title>
        <authorList>
            <person name="Zhang X."/>
            <person name="Feng G."/>
            <person name="Zhu H."/>
        </authorList>
    </citation>
    <scope>NUCLEOTIDE SEQUENCE [LARGE SCALE GENOMIC DNA]</scope>
    <source>
        <strain evidence="2 3">DSM 14656</strain>
    </source>
</reference>
<dbReference type="SUPFAM" id="SSF141673">
    <property type="entry name" value="MOSC N-terminal domain-like"/>
    <property type="match status" value="1"/>
</dbReference>
<dbReference type="InterPro" id="IPR005303">
    <property type="entry name" value="MOCOS_middle"/>
</dbReference>
<dbReference type="InterPro" id="IPR005302">
    <property type="entry name" value="MoCF_Sase_C"/>
</dbReference>
<proteinExistence type="predicted"/>
<dbReference type="SUPFAM" id="SSF50800">
    <property type="entry name" value="PK beta-barrel domain-like"/>
    <property type="match status" value="1"/>
</dbReference>
<dbReference type="PANTHER" id="PTHR14237">
    <property type="entry name" value="MOLYBDOPTERIN COFACTOR SULFURASE MOSC"/>
    <property type="match status" value="1"/>
</dbReference>
<evidence type="ECO:0000259" key="1">
    <source>
        <dbReference type="PROSITE" id="PS51340"/>
    </source>
</evidence>
<evidence type="ECO:0000313" key="2">
    <source>
        <dbReference type="EMBL" id="TFZ06484.1"/>
    </source>
</evidence>
<feature type="domain" description="MOSC" evidence="1">
    <location>
        <begin position="131"/>
        <end position="289"/>
    </location>
</feature>
<gene>
    <name evidence="2" type="ORF">EZ313_07560</name>
</gene>
<accession>A0A4Z0C696</accession>
<dbReference type="OrthoDB" id="581532at2"/>
<dbReference type="GO" id="GO:0030170">
    <property type="term" value="F:pyridoxal phosphate binding"/>
    <property type="evidence" value="ECO:0007669"/>
    <property type="project" value="InterPro"/>
</dbReference>
<keyword evidence="3" id="KW-1185">Reference proteome</keyword>
<dbReference type="Pfam" id="PF03476">
    <property type="entry name" value="MOSC_N"/>
    <property type="match status" value="1"/>
</dbReference>
<dbReference type="PANTHER" id="PTHR14237:SF19">
    <property type="entry name" value="MITOCHONDRIAL AMIDOXIME REDUCING COMPONENT 1"/>
    <property type="match status" value="1"/>
</dbReference>
<dbReference type="InterPro" id="IPR011037">
    <property type="entry name" value="Pyrv_Knase-like_insert_dom_sf"/>
</dbReference>
<name>A0A4Z0C696_9BURK</name>
<dbReference type="PROSITE" id="PS51340">
    <property type="entry name" value="MOSC"/>
    <property type="match status" value="1"/>
</dbReference>
<evidence type="ECO:0000313" key="3">
    <source>
        <dbReference type="Proteomes" id="UP000298180"/>
    </source>
</evidence>
<dbReference type="EMBL" id="SMLM01000001">
    <property type="protein sequence ID" value="TFZ06484.1"/>
    <property type="molecule type" value="Genomic_DNA"/>
</dbReference>
<sequence>MSSAPEKPVSAPDLSGRIARLFVYPVKSCAGVEVAEAVVTPAGLDLDRAWMVVDADGEFVSQRELPRMALVRPQLKHHEVVLRAPGMLALHLAIDAVEESVRVRVWDDEVAAYDMGAVAAQWFSDFLGQKLRLVRFDPDQRRLSDMKWTGGVEALNQFSDAYPFLVASTASLDGLNERLARAGQAPVGIERFRPNIVLEGVEAHDEDRIELLRIGSEPAAVLKLVKPCSRCPIPNVDPQTGETSPAVTDALQAYRQDPRMGGAVTFAMNAILLEGEDAVLRVGQPVTASWKFD</sequence>